<dbReference type="GO" id="GO:0006900">
    <property type="term" value="P:vesicle budding from membrane"/>
    <property type="evidence" value="ECO:0007669"/>
    <property type="project" value="TreeGrafter"/>
</dbReference>
<dbReference type="EMBL" id="KZ851904">
    <property type="protein sequence ID" value="RDH23476.1"/>
    <property type="molecule type" value="Genomic_DNA"/>
</dbReference>
<evidence type="ECO:0000313" key="7">
    <source>
        <dbReference type="EMBL" id="RDH23476.1"/>
    </source>
</evidence>
<evidence type="ECO:0000256" key="1">
    <source>
        <dbReference type="ARBA" id="ARBA00004608"/>
    </source>
</evidence>
<dbReference type="GO" id="GO:0032511">
    <property type="term" value="P:late endosome to vacuole transport via multivesicular body sorting pathway"/>
    <property type="evidence" value="ECO:0007669"/>
    <property type="project" value="TreeGrafter"/>
</dbReference>
<name>A0A370CA76_ASPNG</name>
<evidence type="ECO:0000256" key="2">
    <source>
        <dbReference type="ARBA" id="ARBA00006190"/>
    </source>
</evidence>
<evidence type="ECO:0000313" key="8">
    <source>
        <dbReference type="Proteomes" id="UP000253845"/>
    </source>
</evidence>
<evidence type="ECO:0000256" key="3">
    <source>
        <dbReference type="ARBA" id="ARBA00022448"/>
    </source>
</evidence>
<comment type="subcellular location">
    <subcellularLocation>
        <location evidence="1">Endosome membrane</location>
    </subcellularLocation>
</comment>
<dbReference type="VEuPathDB" id="FungiDB:M747DRAFT_254434"/>
<dbReference type="PANTHER" id="PTHR22761">
    <property type="entry name" value="CHARGED MULTIVESICULAR BODY PROTEIN"/>
    <property type="match status" value="1"/>
</dbReference>
<accession>A0A370CA76</accession>
<reference evidence="7 8" key="1">
    <citation type="submission" date="2018-07" db="EMBL/GenBank/DDBJ databases">
        <title>Section-level genome sequencing of Aspergillus section Nigri to investigate inter- and intra-species variation.</title>
        <authorList>
            <consortium name="DOE Joint Genome Institute"/>
            <person name="Vesth T.C."/>
            <person name="Nybo J.L."/>
            <person name="Theobald S."/>
            <person name="Frisvad J.C."/>
            <person name="Larsen T.O."/>
            <person name="Nielsen K.F."/>
            <person name="Hoof J.B."/>
            <person name="Brandl J."/>
            <person name="Salamov A."/>
            <person name="Riley R."/>
            <person name="Gladden J.M."/>
            <person name="Phatale P."/>
            <person name="Nielsen M.T."/>
            <person name="Lyhne E.K."/>
            <person name="Kogle M.E."/>
            <person name="Strasser K."/>
            <person name="McDonnell E."/>
            <person name="Barry K."/>
            <person name="Clum A."/>
            <person name="Chen C."/>
            <person name="Nolan M."/>
            <person name="Sandor L."/>
            <person name="Kuo A."/>
            <person name="Lipzen A."/>
            <person name="Hainaut M."/>
            <person name="Drula E."/>
            <person name="Tsang A."/>
            <person name="Magnuson J.K."/>
            <person name="Henrissat B."/>
            <person name="Wiebenga A."/>
            <person name="Simmons B.A."/>
            <person name="Makela M.R."/>
            <person name="De vries R.P."/>
            <person name="Grigoriev I.V."/>
            <person name="Mortensen U.H."/>
            <person name="Baker S.E."/>
            <person name="Andersen M.R."/>
        </authorList>
    </citation>
    <scope>NUCLEOTIDE SEQUENCE [LARGE SCALE GENOMIC DNA]</scope>
    <source>
        <strain evidence="7 8">ATCC 13496</strain>
    </source>
</reference>
<keyword evidence="5" id="KW-0653">Protein transport</keyword>
<dbReference type="GO" id="GO:0005771">
    <property type="term" value="C:multivesicular body"/>
    <property type="evidence" value="ECO:0007669"/>
    <property type="project" value="TreeGrafter"/>
</dbReference>
<dbReference type="PANTHER" id="PTHR22761:SF5">
    <property type="entry name" value="CHARGED MULTIVESICULAR BODY PROTEIN 6"/>
    <property type="match status" value="1"/>
</dbReference>
<keyword evidence="3" id="KW-0813">Transport</keyword>
<dbReference type="Pfam" id="PF03357">
    <property type="entry name" value="Snf7"/>
    <property type="match status" value="1"/>
</dbReference>
<evidence type="ECO:0000256" key="5">
    <source>
        <dbReference type="ARBA" id="ARBA00022927"/>
    </source>
</evidence>
<organism evidence="7 8">
    <name type="scientific">Aspergillus niger ATCC 13496</name>
    <dbReference type="NCBI Taxonomy" id="1353008"/>
    <lineage>
        <taxon>Eukaryota</taxon>
        <taxon>Fungi</taxon>
        <taxon>Dikarya</taxon>
        <taxon>Ascomycota</taxon>
        <taxon>Pezizomycotina</taxon>
        <taxon>Eurotiomycetes</taxon>
        <taxon>Eurotiomycetidae</taxon>
        <taxon>Eurotiales</taxon>
        <taxon>Aspergillaceae</taxon>
        <taxon>Aspergillus</taxon>
        <taxon>Aspergillus subgen. Circumdati</taxon>
    </lineage>
</organism>
<evidence type="ECO:0008006" key="9">
    <source>
        <dbReference type="Google" id="ProtNLM"/>
    </source>
</evidence>
<proteinExistence type="inferred from homology"/>
<keyword evidence="4" id="KW-0967">Endosome</keyword>
<dbReference type="GO" id="GO:0015031">
    <property type="term" value="P:protein transport"/>
    <property type="evidence" value="ECO:0007669"/>
    <property type="project" value="UniProtKB-KW"/>
</dbReference>
<dbReference type="GO" id="GO:0000815">
    <property type="term" value="C:ESCRT III complex"/>
    <property type="evidence" value="ECO:0007669"/>
    <property type="project" value="TreeGrafter"/>
</dbReference>
<comment type="similarity">
    <text evidence="2">Belongs to the SNF7 family.</text>
</comment>
<dbReference type="AlphaFoldDB" id="A0A370CA76"/>
<evidence type="ECO:0000256" key="4">
    <source>
        <dbReference type="ARBA" id="ARBA00022753"/>
    </source>
</evidence>
<gene>
    <name evidence="7" type="ORF">M747DRAFT_254434</name>
</gene>
<protein>
    <recommendedName>
        <fullName evidence="9">Snf7-domain-containing protein</fullName>
    </recommendedName>
</protein>
<dbReference type="InterPro" id="IPR005024">
    <property type="entry name" value="Snf7_fam"/>
</dbReference>
<evidence type="ECO:0000256" key="6">
    <source>
        <dbReference type="ARBA" id="ARBA00023136"/>
    </source>
</evidence>
<sequence length="233" mass="26711">MGNTNSTHKISAQDRAILDLKNQRDKLHQYQKRITVLTDRELEIAKQCLARDDRKRALLALRRKKYQESLLDKTDKQLEQLEQLTGQIEFALVQKDVLFGLQQGTKVLQTINKEMGGLEGVEKLMGETEEARAYQEARAYCQWLSEKGILDWMLTSRWWFVQEISEMLAGRLSTQDEDEVEEELEALQRDTQGPVVLPNAPSSTLPEHVGGVKEDEHAVEEEAHVEERTAIPA</sequence>
<dbReference type="Proteomes" id="UP000253845">
    <property type="component" value="Unassembled WGS sequence"/>
</dbReference>
<dbReference type="Gene3D" id="1.10.287.1060">
    <property type="entry name" value="ESAT-6-like"/>
    <property type="match status" value="1"/>
</dbReference>
<keyword evidence="6" id="KW-0472">Membrane</keyword>